<comment type="caution">
    <text evidence="1">The sequence shown here is derived from an EMBL/GenBank/DDBJ whole genome shotgun (WGS) entry which is preliminary data.</text>
</comment>
<keyword evidence="2" id="KW-1185">Reference proteome</keyword>
<name>A0ACC2BWJ2_DIPCM</name>
<evidence type="ECO:0000313" key="1">
    <source>
        <dbReference type="EMBL" id="KAJ7534109.1"/>
    </source>
</evidence>
<proteinExistence type="predicted"/>
<organism evidence="1 2">
    <name type="scientific">Diphasiastrum complanatum</name>
    <name type="common">Issler's clubmoss</name>
    <name type="synonym">Lycopodium complanatum</name>
    <dbReference type="NCBI Taxonomy" id="34168"/>
    <lineage>
        <taxon>Eukaryota</taxon>
        <taxon>Viridiplantae</taxon>
        <taxon>Streptophyta</taxon>
        <taxon>Embryophyta</taxon>
        <taxon>Tracheophyta</taxon>
        <taxon>Lycopodiopsida</taxon>
        <taxon>Lycopodiales</taxon>
        <taxon>Lycopodiaceae</taxon>
        <taxon>Lycopodioideae</taxon>
        <taxon>Diphasiastrum</taxon>
    </lineage>
</organism>
<evidence type="ECO:0000313" key="2">
    <source>
        <dbReference type="Proteomes" id="UP001162992"/>
    </source>
</evidence>
<dbReference type="EMBL" id="CM055104">
    <property type="protein sequence ID" value="KAJ7534109.1"/>
    <property type="molecule type" value="Genomic_DNA"/>
</dbReference>
<sequence length="507" mass="55948">MAPQALDIEGAVESQKKSMAVDDDGRPARTGNEWTALAHLVTAVSGAGVLSLAWSMSQIGWVAGSIILVLLALATLYSSSLLSDCYRHPDPAAGARNHTYTKCVNAILGKRQAWFCALAQYADLYGATVAFTIVASSSIAAIAQSVCYRKHGKNTPCDAVTGRYTLIFGGIQIFFSQLQDMQRVRWLSILATVMSFSYSFIVLSLSAIKASEHGHSHGTSFGVLVGSNMLVHVTTYQKTLGVLQAIGNMCYSFLFTSILIEIQDTLSSSPPENKTMRKTLLIGIVYTTMFYMALGGTGYAAYGDKTPGNLLSALVSYRHVFWLVDLANLFIIVRLVGAYQVTAQPIFGFVEFHASIYFQRKIMPNEKQPSHAVLPLQKKSSLDHLTIFRIVWRTSFVILTTMISMAFPFFNSILGLLGALAYWPLTIYFPIQMHMKKFDVQPWSSKWVGLQILMLFFLLVSFSCIAGSIEGIRQSMKKTSSIPNLIWIGTILSCLIIYCCPLHYIIS</sequence>
<protein>
    <submittedName>
        <fullName evidence="1">Uncharacterized protein</fullName>
    </submittedName>
</protein>
<dbReference type="Proteomes" id="UP001162992">
    <property type="component" value="Chromosome 13"/>
</dbReference>
<accession>A0ACC2BWJ2</accession>
<gene>
    <name evidence="1" type="ORF">O6H91_13G080200</name>
</gene>
<reference evidence="2" key="1">
    <citation type="journal article" date="2024" name="Proc. Natl. Acad. Sci. U.S.A.">
        <title>Extraordinary preservation of gene collinearity over three hundred million years revealed in homosporous lycophytes.</title>
        <authorList>
            <person name="Li C."/>
            <person name="Wickell D."/>
            <person name="Kuo L.Y."/>
            <person name="Chen X."/>
            <person name="Nie B."/>
            <person name="Liao X."/>
            <person name="Peng D."/>
            <person name="Ji J."/>
            <person name="Jenkins J."/>
            <person name="Williams M."/>
            <person name="Shu S."/>
            <person name="Plott C."/>
            <person name="Barry K."/>
            <person name="Rajasekar S."/>
            <person name="Grimwood J."/>
            <person name="Han X."/>
            <person name="Sun S."/>
            <person name="Hou Z."/>
            <person name="He W."/>
            <person name="Dai G."/>
            <person name="Sun C."/>
            <person name="Schmutz J."/>
            <person name="Leebens-Mack J.H."/>
            <person name="Li F.W."/>
            <person name="Wang L."/>
        </authorList>
    </citation>
    <scope>NUCLEOTIDE SEQUENCE [LARGE SCALE GENOMIC DNA]</scope>
    <source>
        <strain evidence="2">cv. PW_Plant_1</strain>
    </source>
</reference>